<dbReference type="InterPro" id="IPR026580">
    <property type="entry name" value="DivIB"/>
</dbReference>
<organism evidence="11 12">
    <name type="scientific">Enterococcus silesiacus</name>
    <dbReference type="NCBI Taxonomy" id="332949"/>
    <lineage>
        <taxon>Bacteria</taxon>
        <taxon>Bacillati</taxon>
        <taxon>Bacillota</taxon>
        <taxon>Bacilli</taxon>
        <taxon>Lactobacillales</taxon>
        <taxon>Enterococcaceae</taxon>
        <taxon>Enterococcus</taxon>
    </lineage>
</organism>
<evidence type="ECO:0000256" key="6">
    <source>
        <dbReference type="ARBA" id="ARBA00023136"/>
    </source>
</evidence>
<dbReference type="EMBL" id="JXLC01000003">
    <property type="protein sequence ID" value="OJG93085.1"/>
    <property type="molecule type" value="Genomic_DNA"/>
</dbReference>
<comment type="function">
    <text evidence="8">Cell division protein that may be involved in stabilizing or promoting the assembly of the division complex.</text>
</comment>
<feature type="compositionally biased region" description="Basic and acidic residues" evidence="9">
    <location>
        <begin position="1"/>
        <end position="10"/>
    </location>
</feature>
<dbReference type="Pfam" id="PF08478">
    <property type="entry name" value="POTRA_1"/>
    <property type="match status" value="1"/>
</dbReference>
<evidence type="ECO:0000259" key="10">
    <source>
        <dbReference type="PROSITE" id="PS51779"/>
    </source>
</evidence>
<dbReference type="GO" id="GO:0043093">
    <property type="term" value="P:FtsZ-dependent cytokinesis"/>
    <property type="evidence" value="ECO:0007669"/>
    <property type="project" value="UniProtKB-UniRule"/>
</dbReference>
<comment type="similarity">
    <text evidence="8">Belongs to the FtsQ/DivIB family. DivIB subfamily.</text>
</comment>
<dbReference type="GO" id="GO:0032153">
    <property type="term" value="C:cell division site"/>
    <property type="evidence" value="ECO:0007669"/>
    <property type="project" value="UniProtKB-UniRule"/>
</dbReference>
<keyword evidence="4 8" id="KW-0812">Transmembrane</keyword>
<dbReference type="PROSITE" id="PS51779">
    <property type="entry name" value="POTRA"/>
    <property type="match status" value="1"/>
</dbReference>
<dbReference type="AlphaFoldDB" id="A0AA91GMY8"/>
<dbReference type="Gene3D" id="3.40.50.10960">
    <property type="match status" value="1"/>
</dbReference>
<dbReference type="PANTHER" id="PTHR37820:SF1">
    <property type="entry name" value="CELL DIVISION PROTEIN FTSQ"/>
    <property type="match status" value="1"/>
</dbReference>
<dbReference type="HAMAP" id="MF_00912">
    <property type="entry name" value="DivIB"/>
    <property type="match status" value="1"/>
</dbReference>
<dbReference type="Proteomes" id="UP000183039">
    <property type="component" value="Unassembled WGS sequence"/>
</dbReference>
<evidence type="ECO:0000256" key="2">
    <source>
        <dbReference type="ARBA" id="ARBA00022475"/>
    </source>
</evidence>
<feature type="compositionally biased region" description="Acidic residues" evidence="9">
    <location>
        <begin position="60"/>
        <end position="82"/>
    </location>
</feature>
<dbReference type="InterPro" id="IPR050487">
    <property type="entry name" value="FtsQ_DivIB"/>
</dbReference>
<keyword evidence="5 8" id="KW-1133">Transmembrane helix</keyword>
<evidence type="ECO:0000256" key="8">
    <source>
        <dbReference type="HAMAP-Rule" id="MF_00912"/>
    </source>
</evidence>
<evidence type="ECO:0000256" key="9">
    <source>
        <dbReference type="SAM" id="MobiDB-lite"/>
    </source>
</evidence>
<evidence type="ECO:0000313" key="12">
    <source>
        <dbReference type="Proteomes" id="UP000183039"/>
    </source>
</evidence>
<comment type="caution">
    <text evidence="11">The sequence shown here is derived from an EMBL/GenBank/DDBJ whole genome shotgun (WGS) entry which is preliminary data.</text>
</comment>
<dbReference type="InterPro" id="IPR005548">
    <property type="entry name" value="Cell_div_FtsQ/DivIB_C"/>
</dbReference>
<protein>
    <recommendedName>
        <fullName evidence="8">Cell division protein DivIB</fullName>
    </recommendedName>
</protein>
<feature type="domain" description="POTRA" evidence="10">
    <location>
        <begin position="135"/>
        <end position="206"/>
    </location>
</feature>
<dbReference type="InterPro" id="IPR034746">
    <property type="entry name" value="POTRA"/>
</dbReference>
<evidence type="ECO:0000256" key="4">
    <source>
        <dbReference type="ARBA" id="ARBA00022692"/>
    </source>
</evidence>
<feature type="region of interest" description="Disordered" evidence="9">
    <location>
        <begin position="1"/>
        <end position="82"/>
    </location>
</feature>
<gene>
    <name evidence="8" type="primary">divIB</name>
    <name evidence="11" type="ORF">RV15_GL002219</name>
</gene>
<evidence type="ECO:0000313" key="11">
    <source>
        <dbReference type="EMBL" id="OJG93085.1"/>
    </source>
</evidence>
<reference evidence="11 12" key="1">
    <citation type="submission" date="2014-12" db="EMBL/GenBank/DDBJ databases">
        <title>Draft genome sequences of 29 type strains of Enterococci.</title>
        <authorList>
            <person name="Zhong Z."/>
            <person name="Sun Z."/>
            <person name="Liu W."/>
            <person name="Zhang W."/>
            <person name="Zhang H."/>
        </authorList>
    </citation>
    <scope>NUCLEOTIDE SEQUENCE [LARGE SCALE GENOMIC DNA]</scope>
    <source>
        <strain evidence="11 12">DSM 22801</strain>
    </source>
</reference>
<comment type="subcellular location">
    <subcellularLocation>
        <location evidence="8">Cell membrane</location>
        <topology evidence="8">Single-pass type II membrane protein</topology>
    </subcellularLocation>
    <subcellularLocation>
        <location evidence="1">Membrane</location>
    </subcellularLocation>
    <text evidence="8">Localizes to the division septum.</text>
</comment>
<feature type="compositionally biased region" description="Polar residues" evidence="9">
    <location>
        <begin position="15"/>
        <end position="34"/>
    </location>
</feature>
<name>A0AA91GMY8_9ENTE</name>
<accession>A0AA91GMY8</accession>
<sequence>MRKISKKTDDPGGQEDQQASNTEKIDEQNLTPWQKENLEYLKTQGDQPVWSPSVLSTEKEQEEDSIEDQASEAEEPSLEDSETLAKQKITYESFADRLPKIKEVRNKRLYRRLTLIVSVFLVAILIVLYFVSPLSKLGNVSVSGNKSVDSQSVIAQSKLEQGKSLWEQFGDRKIYEEKIQRQLPRIKKATISLNGINSFNIKVDEYKVVALESVNSIFHPILENGKILPEEMKAPVSGMPIFLNFKDQTIIKNLMNSYNKLPEDLKQNISEIRYTPSKANKELVHLHMKDANQVIVNISQLGEKMAYYSKVASQMEKAGFIDMEVGIFSYPFNNEADEESVEESSQAVE</sequence>
<feature type="transmembrane region" description="Helical" evidence="8">
    <location>
        <begin position="109"/>
        <end position="131"/>
    </location>
</feature>
<evidence type="ECO:0000256" key="7">
    <source>
        <dbReference type="ARBA" id="ARBA00023306"/>
    </source>
</evidence>
<evidence type="ECO:0000256" key="1">
    <source>
        <dbReference type="ARBA" id="ARBA00004370"/>
    </source>
</evidence>
<dbReference type="GO" id="GO:0005886">
    <property type="term" value="C:plasma membrane"/>
    <property type="evidence" value="ECO:0007669"/>
    <property type="project" value="UniProtKB-SubCell"/>
</dbReference>
<dbReference type="InterPro" id="IPR013685">
    <property type="entry name" value="POTRA_FtsQ_type"/>
</dbReference>
<proteinExistence type="inferred from homology"/>
<keyword evidence="3 8" id="KW-0132">Cell division</keyword>
<keyword evidence="7 8" id="KW-0131">Cell cycle</keyword>
<dbReference type="RefSeq" id="WP_083429083.1">
    <property type="nucleotide sequence ID" value="NZ_JXLC01000003.1"/>
</dbReference>
<dbReference type="PANTHER" id="PTHR37820">
    <property type="entry name" value="CELL DIVISION PROTEIN DIVIB"/>
    <property type="match status" value="1"/>
</dbReference>
<evidence type="ECO:0000256" key="5">
    <source>
        <dbReference type="ARBA" id="ARBA00022989"/>
    </source>
</evidence>
<dbReference type="Pfam" id="PF03799">
    <property type="entry name" value="FtsQ_DivIB_C"/>
    <property type="match status" value="1"/>
</dbReference>
<keyword evidence="2 8" id="KW-1003">Cell membrane</keyword>
<keyword evidence="6 8" id="KW-0472">Membrane</keyword>
<evidence type="ECO:0000256" key="3">
    <source>
        <dbReference type="ARBA" id="ARBA00022618"/>
    </source>
</evidence>